<dbReference type="Pfam" id="PF13450">
    <property type="entry name" value="NAD_binding_8"/>
    <property type="match status" value="1"/>
</dbReference>
<dbReference type="GO" id="GO:0071949">
    <property type="term" value="F:FAD binding"/>
    <property type="evidence" value="ECO:0007669"/>
    <property type="project" value="InterPro"/>
</dbReference>
<protein>
    <recommendedName>
        <fullName evidence="7">FAD-binding domain-containing protein</fullName>
    </recommendedName>
</protein>
<dbReference type="PANTHER" id="PTHR47178">
    <property type="entry name" value="MONOOXYGENASE, FAD-BINDING"/>
    <property type="match status" value="1"/>
</dbReference>
<keyword evidence="9" id="KW-1185">Reference proteome</keyword>
<dbReference type="SUPFAM" id="SSF51905">
    <property type="entry name" value="FAD/NAD(P)-binding domain"/>
    <property type="match status" value="1"/>
</dbReference>
<feature type="chain" id="PRO_5021364788" description="FAD-binding domain-containing protein" evidence="6">
    <location>
        <begin position="18"/>
        <end position="433"/>
    </location>
</feature>
<dbReference type="Proteomes" id="UP000319663">
    <property type="component" value="Unassembled WGS sequence"/>
</dbReference>
<evidence type="ECO:0000256" key="1">
    <source>
        <dbReference type="ARBA" id="ARBA00001974"/>
    </source>
</evidence>
<gene>
    <name evidence="8" type="ORF">MPDQ_005853</name>
</gene>
<feature type="signal peptide" evidence="6">
    <location>
        <begin position="1"/>
        <end position="17"/>
    </location>
</feature>
<dbReference type="OrthoDB" id="47494at2759"/>
<name>A0A507R0B8_MONPU</name>
<reference evidence="8 9" key="1">
    <citation type="submission" date="2019-06" db="EMBL/GenBank/DDBJ databases">
        <title>Wine fermentation using esterase from Monascus purpureus.</title>
        <authorList>
            <person name="Geng C."/>
            <person name="Zhang Y."/>
        </authorList>
    </citation>
    <scope>NUCLEOTIDE SEQUENCE [LARGE SCALE GENOMIC DNA]</scope>
    <source>
        <strain evidence="8">HQ1</strain>
    </source>
</reference>
<proteinExistence type="predicted"/>
<feature type="domain" description="FAD-binding" evidence="7">
    <location>
        <begin position="326"/>
        <end position="362"/>
    </location>
</feature>
<dbReference type="Pfam" id="PF01494">
    <property type="entry name" value="FAD_binding_3"/>
    <property type="match status" value="1"/>
</dbReference>
<accession>A0A507R0B8</accession>
<dbReference type="InterPro" id="IPR002938">
    <property type="entry name" value="FAD-bd"/>
</dbReference>
<keyword evidence="5" id="KW-0503">Monooxygenase</keyword>
<dbReference type="PRINTS" id="PR00420">
    <property type="entry name" value="RNGMNOXGNASE"/>
</dbReference>
<sequence length="433" mass="47749">MATVLIIGAGLGGLCLAHALQKHNIPFKVFEKDAKHDLRAQGYRLRIGEEGIRALQYSLTPAVWDLLKETCVEFHSSSPSGRLDAVAAIPLGASVLGGGPPSFQGRLEPLTVDRTVFRDVLLTGLQGRVIFGKQFTHYEADPDRVRAYFTDGTVEEGALLIGADGLRSRVRKQRLPDYPILDTGIRIIYGKTVLSEQVERQLPQELLRGMSLVFENDQIAPKTLLLEPIRFPPTARAQSQTHVHIPQDYIYWVLTTNRSSIPLRDEETLRLNHEQSVALSLTLTEKWHPSLRVLFEAQSTTQTSTLRISSMKPDLPDWEPSPSSPRMTLLGDAIHVMPPTGGMGVNTALRDAEDLARRVAELWAKLDCSAKTDSDAGLNVNSSIGIDEISALVNDYEDALRVFARQALAGSWRGGRKAFGLGSVEECDVIIDL</sequence>
<evidence type="ECO:0000259" key="7">
    <source>
        <dbReference type="Pfam" id="PF01494"/>
    </source>
</evidence>
<dbReference type="GO" id="GO:0004497">
    <property type="term" value="F:monooxygenase activity"/>
    <property type="evidence" value="ECO:0007669"/>
    <property type="project" value="UniProtKB-KW"/>
</dbReference>
<comment type="caution">
    <text evidence="8">The sequence shown here is derived from an EMBL/GenBank/DDBJ whole genome shotgun (WGS) entry which is preliminary data.</text>
</comment>
<dbReference type="Gene3D" id="3.50.50.60">
    <property type="entry name" value="FAD/NAD(P)-binding domain"/>
    <property type="match status" value="1"/>
</dbReference>
<dbReference type="STRING" id="5098.A0A507R0B8"/>
<dbReference type="EMBL" id="VIFY01000044">
    <property type="protein sequence ID" value="TQB73452.1"/>
    <property type="molecule type" value="Genomic_DNA"/>
</dbReference>
<keyword evidence="4" id="KW-0560">Oxidoreductase</keyword>
<evidence type="ECO:0000256" key="4">
    <source>
        <dbReference type="ARBA" id="ARBA00023002"/>
    </source>
</evidence>
<dbReference type="InterPro" id="IPR036188">
    <property type="entry name" value="FAD/NAD-bd_sf"/>
</dbReference>
<comment type="cofactor">
    <cofactor evidence="1">
        <name>FAD</name>
        <dbReference type="ChEBI" id="CHEBI:57692"/>
    </cofactor>
</comment>
<dbReference type="PANTHER" id="PTHR47178:SF5">
    <property type="entry name" value="FAD-BINDING DOMAIN-CONTAINING PROTEIN"/>
    <property type="match status" value="1"/>
</dbReference>
<evidence type="ECO:0000256" key="6">
    <source>
        <dbReference type="SAM" id="SignalP"/>
    </source>
</evidence>
<evidence type="ECO:0000313" key="8">
    <source>
        <dbReference type="EMBL" id="TQB73452.1"/>
    </source>
</evidence>
<evidence type="ECO:0000256" key="2">
    <source>
        <dbReference type="ARBA" id="ARBA00022630"/>
    </source>
</evidence>
<keyword evidence="2" id="KW-0285">Flavoprotein</keyword>
<keyword evidence="6" id="KW-0732">Signal</keyword>
<organism evidence="8 9">
    <name type="scientific">Monascus purpureus</name>
    <name type="common">Red mold</name>
    <name type="synonym">Monascus anka</name>
    <dbReference type="NCBI Taxonomy" id="5098"/>
    <lineage>
        <taxon>Eukaryota</taxon>
        <taxon>Fungi</taxon>
        <taxon>Dikarya</taxon>
        <taxon>Ascomycota</taxon>
        <taxon>Pezizomycotina</taxon>
        <taxon>Eurotiomycetes</taxon>
        <taxon>Eurotiomycetidae</taxon>
        <taxon>Eurotiales</taxon>
        <taxon>Aspergillaceae</taxon>
        <taxon>Monascus</taxon>
    </lineage>
</organism>
<dbReference type="AlphaFoldDB" id="A0A507R0B8"/>
<keyword evidence="3" id="KW-0274">FAD</keyword>
<evidence type="ECO:0000256" key="3">
    <source>
        <dbReference type="ARBA" id="ARBA00022827"/>
    </source>
</evidence>
<evidence type="ECO:0000313" key="9">
    <source>
        <dbReference type="Proteomes" id="UP000319663"/>
    </source>
</evidence>
<evidence type="ECO:0000256" key="5">
    <source>
        <dbReference type="ARBA" id="ARBA00023033"/>
    </source>
</evidence>